<protein>
    <submittedName>
        <fullName evidence="2">Uncharacterized protein</fullName>
    </submittedName>
</protein>
<evidence type="ECO:0000256" key="1">
    <source>
        <dbReference type="SAM" id="Phobius"/>
    </source>
</evidence>
<keyword evidence="1" id="KW-1133">Transmembrane helix</keyword>
<organism evidence="2 3">
    <name type="scientific">Candidatus Roizmanbacteria bacterium RIFCSPHIGHO2_02_FULL_37_24</name>
    <dbReference type="NCBI Taxonomy" id="1802037"/>
    <lineage>
        <taxon>Bacteria</taxon>
        <taxon>Candidatus Roizmaniibacteriota</taxon>
    </lineage>
</organism>
<dbReference type="AlphaFoldDB" id="A0A1F7GVP7"/>
<dbReference type="Proteomes" id="UP000177159">
    <property type="component" value="Unassembled WGS sequence"/>
</dbReference>
<keyword evidence="1" id="KW-0472">Membrane</keyword>
<reference evidence="2 3" key="1">
    <citation type="journal article" date="2016" name="Nat. Commun.">
        <title>Thousands of microbial genomes shed light on interconnected biogeochemical processes in an aquifer system.</title>
        <authorList>
            <person name="Anantharaman K."/>
            <person name="Brown C.T."/>
            <person name="Hug L.A."/>
            <person name="Sharon I."/>
            <person name="Castelle C.J."/>
            <person name="Probst A.J."/>
            <person name="Thomas B.C."/>
            <person name="Singh A."/>
            <person name="Wilkins M.J."/>
            <person name="Karaoz U."/>
            <person name="Brodie E.L."/>
            <person name="Williams K.H."/>
            <person name="Hubbard S.S."/>
            <person name="Banfield J.F."/>
        </authorList>
    </citation>
    <scope>NUCLEOTIDE SEQUENCE [LARGE SCALE GENOMIC DNA]</scope>
</reference>
<name>A0A1F7GVP7_9BACT</name>
<gene>
    <name evidence="2" type="ORF">A3C24_00505</name>
</gene>
<keyword evidence="1" id="KW-0812">Transmembrane</keyword>
<dbReference type="EMBL" id="MFZM01000037">
    <property type="protein sequence ID" value="OGK22656.1"/>
    <property type="molecule type" value="Genomic_DNA"/>
</dbReference>
<proteinExistence type="predicted"/>
<evidence type="ECO:0000313" key="2">
    <source>
        <dbReference type="EMBL" id="OGK22656.1"/>
    </source>
</evidence>
<sequence>MSKRKFVIASVILGISLLLAVVYFYQSSSTQQGHPSSTRIQEALRNKKIAQYFEDLVPPETASSENTLSFIIDSYELGAQLPSIPQNPRIYALKTRFTHAEINQLATKLLGPNVSTEYLSDKNFVSLNSKHGTLTFNTTTGAFSFYSLLTKLPFQTTQDQPDIRPQLTQYLKNSLGVIDDTITATAYYTRSTNSNITYYEFHRDWDKVGLAIINPVGVINLPTSKSVSQLSLTGFDEFSPDDTTITFASDVPGKKRNDDFNTMTVAVSQEGYVVSIDSNIRLITEERTLADAGLTLLDPNKVIDEIKHDGSYFNIALPSGEGFISLEKTFPNHELKAKVAEITDVSLVFTEKHGDVTQKYLYPSYIVRGVAETETGVRTKFAQTVPAINDISKLSQTSLLEKVISYFGKFSVKQVYAQSDSQKCFTEIIYPCGEGEDSVQCTFTLKRCITPTTTVPTVTVPTATPYITPPQEPSSTPVPDLPGPCVLYRLNEEDEYDIVELANEFAIDAPDLNSPINPFGWRYDIPGIGVIAYFPVSLPDGPIAVRISRSTNARPGTPLAGGEVLYGRQFDSLQIQVELEVAIRAAQRIQQDPSLLRYIDHPRYQVEMIDLNHIFPEVGYDMLDNRIMNSFGIHWNIQQAVEEYNGWTLEQLANTTQELAEVPTRMLIGARRATYGDNPIGRDANQFVLDARCKFLSPVSPLLYFYPEQPLRITLSFLHPYVVYGEPILNKNLVFNAYPSGKLLFDGIERDKYHYEYSSVKFDKPQQGWIIPSENVFSYLQYNLAPKLGLQDNELTDLIQDVRGSLAGKNQKPYMFIGLIPEKQLGEKLPFEINPKPQNISRKHLYISFMDTKNYVEAPKVTSIHRNGFDVVELGVYVE</sequence>
<feature type="transmembrane region" description="Helical" evidence="1">
    <location>
        <begin position="7"/>
        <end position="25"/>
    </location>
</feature>
<accession>A0A1F7GVP7</accession>
<evidence type="ECO:0000313" key="3">
    <source>
        <dbReference type="Proteomes" id="UP000177159"/>
    </source>
</evidence>
<comment type="caution">
    <text evidence="2">The sequence shown here is derived from an EMBL/GenBank/DDBJ whole genome shotgun (WGS) entry which is preliminary data.</text>
</comment>